<dbReference type="Proteomes" id="UP001055804">
    <property type="component" value="Unassembled WGS sequence"/>
</dbReference>
<comment type="similarity">
    <text evidence="1 6">Belongs to the XseB family.</text>
</comment>
<dbReference type="PANTHER" id="PTHR34137">
    <property type="entry name" value="EXODEOXYRIBONUCLEASE 7 SMALL SUBUNIT"/>
    <property type="match status" value="1"/>
</dbReference>
<dbReference type="GO" id="GO:0009318">
    <property type="term" value="C:exodeoxyribonuclease VII complex"/>
    <property type="evidence" value="ECO:0007669"/>
    <property type="project" value="UniProtKB-UniRule"/>
</dbReference>
<proteinExistence type="inferred from homology"/>
<dbReference type="Pfam" id="PF02609">
    <property type="entry name" value="Exonuc_VII_S"/>
    <property type="match status" value="1"/>
</dbReference>
<dbReference type="InterPro" id="IPR003761">
    <property type="entry name" value="Exonuc_VII_S"/>
</dbReference>
<dbReference type="AlphaFoldDB" id="A0A9J6PI10"/>
<dbReference type="EC" id="3.1.11.6" evidence="6"/>
<evidence type="ECO:0000313" key="8">
    <source>
        <dbReference type="Proteomes" id="UP001055804"/>
    </source>
</evidence>
<evidence type="ECO:0000256" key="6">
    <source>
        <dbReference type="HAMAP-Rule" id="MF_00337"/>
    </source>
</evidence>
<comment type="subcellular location">
    <subcellularLocation>
        <location evidence="6">Cytoplasm</location>
    </subcellularLocation>
</comment>
<keyword evidence="3 6" id="KW-0540">Nuclease</keyword>
<evidence type="ECO:0000256" key="1">
    <source>
        <dbReference type="ARBA" id="ARBA00009998"/>
    </source>
</evidence>
<name>A0A9J6PI10_9PROT</name>
<evidence type="ECO:0000313" key="7">
    <source>
        <dbReference type="EMBL" id="MCP1337448.1"/>
    </source>
</evidence>
<dbReference type="RefSeq" id="WP_269333413.1">
    <property type="nucleotide sequence ID" value="NZ_JAMZFT010000003.1"/>
</dbReference>
<organism evidence="7 8">
    <name type="scientific">Futiania mangrovi</name>
    <dbReference type="NCBI Taxonomy" id="2959716"/>
    <lineage>
        <taxon>Bacteria</taxon>
        <taxon>Pseudomonadati</taxon>
        <taxon>Pseudomonadota</taxon>
        <taxon>Alphaproteobacteria</taxon>
        <taxon>Futianiales</taxon>
        <taxon>Futianiaceae</taxon>
        <taxon>Futiania</taxon>
    </lineage>
</organism>
<comment type="caution">
    <text evidence="7">The sequence shown here is derived from an EMBL/GenBank/DDBJ whole genome shotgun (WGS) entry which is preliminary data.</text>
</comment>
<comment type="catalytic activity">
    <reaction evidence="6">
        <text>Exonucleolytic cleavage in either 5'- to 3'- or 3'- to 5'-direction to yield nucleoside 5'-phosphates.</text>
        <dbReference type="EC" id="3.1.11.6"/>
    </reaction>
</comment>
<keyword evidence="4 6" id="KW-0378">Hydrolase</keyword>
<keyword evidence="2 6" id="KW-0963">Cytoplasm</keyword>
<protein>
    <recommendedName>
        <fullName evidence="6">Exodeoxyribonuclease 7 small subunit</fullName>
        <ecNumber evidence="6">3.1.11.6</ecNumber>
    </recommendedName>
    <alternativeName>
        <fullName evidence="6">Exodeoxyribonuclease VII small subunit</fullName>
        <shortName evidence="6">Exonuclease VII small subunit</shortName>
    </alternativeName>
</protein>
<dbReference type="HAMAP" id="MF_00337">
    <property type="entry name" value="Exonuc_7_S"/>
    <property type="match status" value="1"/>
</dbReference>
<evidence type="ECO:0000256" key="3">
    <source>
        <dbReference type="ARBA" id="ARBA00022722"/>
    </source>
</evidence>
<dbReference type="NCBIfam" id="NF002139">
    <property type="entry name" value="PRK00977.1-3"/>
    <property type="match status" value="1"/>
</dbReference>
<dbReference type="SUPFAM" id="SSF116842">
    <property type="entry name" value="XseB-like"/>
    <property type="match status" value="1"/>
</dbReference>
<sequence>MAEDTRALPEDVRAMSFEEALGELEKIVQRLESGRVALEDSIELYTRGSQLRAHCEAKLKDAEARIEKILVAADGSLSAQPLDGDGEK</sequence>
<dbReference type="GO" id="GO:0008855">
    <property type="term" value="F:exodeoxyribonuclease VII activity"/>
    <property type="evidence" value="ECO:0007669"/>
    <property type="project" value="UniProtKB-UniRule"/>
</dbReference>
<keyword evidence="8" id="KW-1185">Reference proteome</keyword>
<evidence type="ECO:0000256" key="2">
    <source>
        <dbReference type="ARBA" id="ARBA00022490"/>
    </source>
</evidence>
<dbReference type="EMBL" id="JAMZFT010000003">
    <property type="protein sequence ID" value="MCP1337448.1"/>
    <property type="molecule type" value="Genomic_DNA"/>
</dbReference>
<dbReference type="Gene3D" id="1.10.287.1040">
    <property type="entry name" value="Exonuclease VII, small subunit"/>
    <property type="match status" value="1"/>
</dbReference>
<evidence type="ECO:0000256" key="4">
    <source>
        <dbReference type="ARBA" id="ARBA00022801"/>
    </source>
</evidence>
<comment type="subunit">
    <text evidence="6">Heterooligomer composed of large and small subunits.</text>
</comment>
<reference evidence="7" key="1">
    <citation type="submission" date="2022-06" db="EMBL/GenBank/DDBJ databases">
        <title>Isolation and Genomics of Futiania mangrovii gen. nov., sp. nov., a Rare and Metabolically-versatile member in the Class Alphaproteobacteria.</title>
        <authorList>
            <person name="Liu L."/>
            <person name="Huang W.-C."/>
            <person name="Pan J."/>
            <person name="Li J."/>
            <person name="Huang Y."/>
            <person name="Du H."/>
            <person name="Liu Y."/>
            <person name="Li M."/>
        </authorList>
    </citation>
    <scope>NUCLEOTIDE SEQUENCE</scope>
    <source>
        <strain evidence="7">FT118</strain>
    </source>
</reference>
<keyword evidence="5 6" id="KW-0269">Exonuclease</keyword>
<dbReference type="InterPro" id="IPR037004">
    <property type="entry name" value="Exonuc_VII_ssu_sf"/>
</dbReference>
<dbReference type="GO" id="GO:0006308">
    <property type="term" value="P:DNA catabolic process"/>
    <property type="evidence" value="ECO:0007669"/>
    <property type="project" value="UniProtKB-UniRule"/>
</dbReference>
<dbReference type="GO" id="GO:0005829">
    <property type="term" value="C:cytosol"/>
    <property type="evidence" value="ECO:0007669"/>
    <property type="project" value="TreeGrafter"/>
</dbReference>
<dbReference type="NCBIfam" id="TIGR01280">
    <property type="entry name" value="xseB"/>
    <property type="match status" value="1"/>
</dbReference>
<evidence type="ECO:0000256" key="5">
    <source>
        <dbReference type="ARBA" id="ARBA00022839"/>
    </source>
</evidence>
<accession>A0A9J6PI10</accession>
<gene>
    <name evidence="6" type="primary">xseB</name>
    <name evidence="7" type="ORF">NJQ99_13580</name>
</gene>
<dbReference type="PANTHER" id="PTHR34137:SF1">
    <property type="entry name" value="EXODEOXYRIBONUCLEASE 7 SMALL SUBUNIT"/>
    <property type="match status" value="1"/>
</dbReference>
<comment type="function">
    <text evidence="6">Bidirectionally degrades single-stranded DNA into large acid-insoluble oligonucleotides, which are then degraded further into small acid-soluble oligonucleotides.</text>
</comment>